<dbReference type="GO" id="GO:0005524">
    <property type="term" value="F:ATP binding"/>
    <property type="evidence" value="ECO:0007669"/>
    <property type="project" value="UniProtKB-KW"/>
</dbReference>
<dbReference type="InterPro" id="IPR010230">
    <property type="entry name" value="FeS-cluster_ATPase_SufC"/>
</dbReference>
<dbReference type="Pfam" id="PF00005">
    <property type="entry name" value="ABC_tran"/>
    <property type="match status" value="1"/>
</dbReference>
<dbReference type="CDD" id="cd03217">
    <property type="entry name" value="ABC_FeS_Assembly"/>
    <property type="match status" value="1"/>
</dbReference>
<dbReference type="OrthoDB" id="6500128at2759"/>
<dbReference type="Gene3D" id="3.40.50.300">
    <property type="entry name" value="P-loop containing nucleotide triphosphate hydrolases"/>
    <property type="match status" value="1"/>
</dbReference>
<feature type="region of interest" description="Disordered" evidence="3">
    <location>
        <begin position="1"/>
        <end position="39"/>
    </location>
</feature>
<dbReference type="PANTHER" id="PTHR43204">
    <property type="entry name" value="ABC TRANSPORTER I FAMILY MEMBER 6, CHLOROPLASTIC"/>
    <property type="match status" value="1"/>
</dbReference>
<evidence type="ECO:0000259" key="4">
    <source>
        <dbReference type="PROSITE" id="PS50893"/>
    </source>
</evidence>
<name>K8F2A5_9CHLO</name>
<keyword evidence="6" id="KW-1185">Reference proteome</keyword>
<dbReference type="AlphaFoldDB" id="K8F2A5"/>
<dbReference type="InterPro" id="IPR017871">
    <property type="entry name" value="ABC_transporter-like_CS"/>
</dbReference>
<evidence type="ECO:0000256" key="1">
    <source>
        <dbReference type="ARBA" id="ARBA00022741"/>
    </source>
</evidence>
<feature type="domain" description="ABC transporter" evidence="4">
    <location>
        <begin position="54"/>
        <end position="298"/>
    </location>
</feature>
<proteinExistence type="predicted"/>
<protein>
    <submittedName>
        <fullName evidence="5">FeS assembly ATPase SufC</fullName>
    </submittedName>
</protein>
<evidence type="ECO:0000256" key="2">
    <source>
        <dbReference type="ARBA" id="ARBA00022840"/>
    </source>
</evidence>
<evidence type="ECO:0000313" key="6">
    <source>
        <dbReference type="Proteomes" id="UP000198341"/>
    </source>
</evidence>
<keyword evidence="2" id="KW-0067">ATP-binding</keyword>
<dbReference type="STRING" id="41875.K8F2A5"/>
<dbReference type="Proteomes" id="UP000198341">
    <property type="component" value="Chromosome 7"/>
</dbReference>
<dbReference type="InterPro" id="IPR003593">
    <property type="entry name" value="AAA+_ATPase"/>
</dbReference>
<dbReference type="eggNOG" id="ENOG502QS88">
    <property type="taxonomic scope" value="Eukaryota"/>
</dbReference>
<dbReference type="NCBIfam" id="TIGR01978">
    <property type="entry name" value="sufC"/>
    <property type="match status" value="1"/>
</dbReference>
<keyword evidence="1" id="KW-0547">Nucleotide-binding</keyword>
<dbReference type="PROSITE" id="PS00211">
    <property type="entry name" value="ABC_TRANSPORTER_1"/>
    <property type="match status" value="1"/>
</dbReference>
<gene>
    <name evidence="5" type="ORF">Bathy07g01300</name>
</gene>
<dbReference type="InterPro" id="IPR003439">
    <property type="entry name" value="ABC_transporter-like_ATP-bd"/>
</dbReference>
<dbReference type="SMART" id="SM00382">
    <property type="entry name" value="AAA"/>
    <property type="match status" value="1"/>
</dbReference>
<evidence type="ECO:0000313" key="5">
    <source>
        <dbReference type="EMBL" id="CCO66230.1"/>
    </source>
</evidence>
<dbReference type="GeneID" id="19014620"/>
<dbReference type="RefSeq" id="XP_007512142.1">
    <property type="nucleotide sequence ID" value="XM_007512080.1"/>
</dbReference>
<dbReference type="EMBL" id="FO082272">
    <property type="protein sequence ID" value="CCO66230.1"/>
    <property type="molecule type" value="Genomic_DNA"/>
</dbReference>
<sequence>MASTSNRLPLSRRSSSLSSSSLSSLSSSLRGERRGVGRRVAMTTTRAAKGDVILEVSGLKAKVSDTGEEILKGVDLIIRQGETHAIMGKNGSGKSTLTKVLVGHPAYEVTAGTAKYKGEDLFEMEPEERARAGLFLSFQSPVEVPGVSNTDFLRMMCNERRKHRGEEEMDPLEFYGYLSPKLDKLNMDPSFMTRNVNEGFSGGEKKRNEILQLAVLESEMSILDEIDSGLDVDALRDVSEAVNGLKSDEKGLLLITHYQRLLDLIHPDVVHIMKKGKIVKTGDKSLASTIDEGGFAALG</sequence>
<evidence type="ECO:0000256" key="3">
    <source>
        <dbReference type="SAM" id="MobiDB-lite"/>
    </source>
</evidence>
<reference evidence="5 6" key="1">
    <citation type="submission" date="2011-10" db="EMBL/GenBank/DDBJ databases">
        <authorList>
            <person name="Genoscope - CEA"/>
        </authorList>
    </citation>
    <scope>NUCLEOTIDE SEQUENCE [LARGE SCALE GENOMIC DNA]</scope>
    <source>
        <strain evidence="5 6">RCC 1105</strain>
    </source>
</reference>
<feature type="compositionally biased region" description="Low complexity" evidence="3">
    <location>
        <begin position="1"/>
        <end position="29"/>
    </location>
</feature>
<dbReference type="PROSITE" id="PS50893">
    <property type="entry name" value="ABC_TRANSPORTER_2"/>
    <property type="match status" value="1"/>
</dbReference>
<dbReference type="SUPFAM" id="SSF52540">
    <property type="entry name" value="P-loop containing nucleoside triphosphate hydrolases"/>
    <property type="match status" value="1"/>
</dbReference>
<dbReference type="InterPro" id="IPR027417">
    <property type="entry name" value="P-loop_NTPase"/>
</dbReference>
<dbReference type="GO" id="GO:0016887">
    <property type="term" value="F:ATP hydrolysis activity"/>
    <property type="evidence" value="ECO:0007669"/>
    <property type="project" value="InterPro"/>
</dbReference>
<organism evidence="5 6">
    <name type="scientific">Bathycoccus prasinos</name>
    <dbReference type="NCBI Taxonomy" id="41875"/>
    <lineage>
        <taxon>Eukaryota</taxon>
        <taxon>Viridiplantae</taxon>
        <taxon>Chlorophyta</taxon>
        <taxon>Mamiellophyceae</taxon>
        <taxon>Mamiellales</taxon>
        <taxon>Bathycoccaceae</taxon>
        <taxon>Bathycoccus</taxon>
    </lineage>
</organism>
<dbReference type="KEGG" id="bpg:Bathy07g01300"/>
<accession>K8F2A5</accession>
<dbReference type="PANTHER" id="PTHR43204:SF1">
    <property type="entry name" value="ABC TRANSPORTER I FAMILY MEMBER 6, CHLOROPLASTIC"/>
    <property type="match status" value="1"/>
</dbReference>